<dbReference type="Pfam" id="PF00094">
    <property type="entry name" value="VWD"/>
    <property type="match status" value="1"/>
</dbReference>
<name>A0A3Q2CDL2_CYPVA</name>
<evidence type="ECO:0000256" key="1">
    <source>
        <dbReference type="ARBA" id="ARBA00004613"/>
    </source>
</evidence>
<dbReference type="Pfam" id="PF01826">
    <property type="entry name" value="TIL"/>
    <property type="match status" value="1"/>
</dbReference>
<dbReference type="Gene3D" id="2.10.25.10">
    <property type="entry name" value="Laminin"/>
    <property type="match status" value="1"/>
</dbReference>
<keyword evidence="2" id="KW-0964">Secreted</keyword>
<dbReference type="OMA" id="CHECELK"/>
<dbReference type="SMART" id="SM00216">
    <property type="entry name" value="VWD"/>
    <property type="match status" value="1"/>
</dbReference>
<evidence type="ECO:0000256" key="2">
    <source>
        <dbReference type="ARBA" id="ARBA00022525"/>
    </source>
</evidence>
<keyword evidence="3" id="KW-0732">Signal</keyword>
<reference evidence="8" key="1">
    <citation type="submission" date="2025-08" db="UniProtKB">
        <authorList>
            <consortium name="Ensembl"/>
        </authorList>
    </citation>
    <scope>IDENTIFICATION</scope>
</reference>
<dbReference type="GeneTree" id="ENSGT00940000160243"/>
<dbReference type="Proteomes" id="UP000265020">
    <property type="component" value="Unassembled WGS sequence"/>
</dbReference>
<evidence type="ECO:0000256" key="3">
    <source>
        <dbReference type="ARBA" id="ARBA00022729"/>
    </source>
</evidence>
<protein>
    <recommendedName>
        <fullName evidence="10">VWFD domain-containing protein</fullName>
    </recommendedName>
</protein>
<sequence>MHPHLLGSQHEIKTLFLSTAFNCSFFPAGCLYQDRERANGETWNDPSDPCTVCVCQHGSVRCERKRCPDSNFQCLHPVPSGTCCPECDSCLYEGVVHSNDSSNWLANSTPCTTCMCVNGVTTCSEVSCVSPCANLITMPGECCPVCADCVFEGREYAPGESFHPANDPCQVCSCEVRKITCPVLNCPYDDRFTPPDSCCPVCKGERSYYKLMTPMEVKSIVEDVLFPGGSSKQVVLLIVNHSTVVPGSCCPRCLSRPATCIAFGDPHYRTFDGRMFHFQGTCTYILAKDCKSEDFSVLVTNDDRGRKGVSWTKEVTVFISHVTVQLPRSHLEVSVPGSYEGHTCGLCGNFNKYPQDDFKMSTGQISTSESEFGNSWRVYINPCKSAGFQARKGANTRCKVLKSALFKPCHSVVPPEPWYGACVYDQCACGANTDECLCDTLEAYASQCREAGVILQWRSASLSVGCPVERGFVFDECGPPCPVTCFNVDVPLGVIESHCFKPCIPGCQCPAGLVLHNNYCIQPEKCPKIIHGSPQ</sequence>
<dbReference type="InterPro" id="IPR001846">
    <property type="entry name" value="VWF_type-D"/>
</dbReference>
<dbReference type="SUPFAM" id="SSF57567">
    <property type="entry name" value="Serine protease inhibitors"/>
    <property type="match status" value="1"/>
</dbReference>
<keyword evidence="9" id="KW-1185">Reference proteome</keyword>
<dbReference type="Gene3D" id="6.20.200.20">
    <property type="match status" value="2"/>
</dbReference>
<accession>A0A3Q2CDL2</accession>
<dbReference type="GO" id="GO:0030513">
    <property type="term" value="P:positive regulation of BMP signaling pathway"/>
    <property type="evidence" value="ECO:0007669"/>
    <property type="project" value="TreeGrafter"/>
</dbReference>
<dbReference type="AlphaFoldDB" id="A0A3Q2CDL2"/>
<feature type="domain" description="VWFD" evidence="7">
    <location>
        <begin position="258"/>
        <end position="467"/>
    </location>
</feature>
<comment type="subcellular location">
    <subcellularLocation>
        <location evidence="1">Secreted</location>
    </subcellularLocation>
</comment>
<dbReference type="GO" id="GO:0005576">
    <property type="term" value="C:extracellular region"/>
    <property type="evidence" value="ECO:0007669"/>
    <property type="project" value="UniProtKB-SubCell"/>
</dbReference>
<dbReference type="PANTHER" id="PTHR46698">
    <property type="entry name" value="CROSSVEINLESS 2"/>
    <property type="match status" value="1"/>
</dbReference>
<organism evidence="8 9">
    <name type="scientific">Cyprinodon variegatus</name>
    <name type="common">Sheepshead minnow</name>
    <dbReference type="NCBI Taxonomy" id="28743"/>
    <lineage>
        <taxon>Eukaryota</taxon>
        <taxon>Metazoa</taxon>
        <taxon>Chordata</taxon>
        <taxon>Craniata</taxon>
        <taxon>Vertebrata</taxon>
        <taxon>Euteleostomi</taxon>
        <taxon>Actinopterygii</taxon>
        <taxon>Neopterygii</taxon>
        <taxon>Teleostei</taxon>
        <taxon>Neoteleostei</taxon>
        <taxon>Acanthomorphata</taxon>
        <taxon>Ovalentaria</taxon>
        <taxon>Atherinomorphae</taxon>
        <taxon>Cyprinodontiformes</taxon>
        <taxon>Cyprinodontidae</taxon>
        <taxon>Cyprinodon</taxon>
    </lineage>
</organism>
<keyword evidence="5" id="KW-1015">Disulfide bond</keyword>
<dbReference type="SUPFAM" id="SSF57603">
    <property type="entry name" value="FnI-like domain"/>
    <property type="match status" value="3"/>
</dbReference>
<dbReference type="Ensembl" id="ENSCVAT00000010626.1">
    <property type="protein sequence ID" value="ENSCVAP00000003074.1"/>
    <property type="gene ID" value="ENSCVAG00000004270.1"/>
</dbReference>
<evidence type="ECO:0000256" key="5">
    <source>
        <dbReference type="ARBA" id="ARBA00023157"/>
    </source>
</evidence>
<dbReference type="PROSITE" id="PS51233">
    <property type="entry name" value="VWFD"/>
    <property type="match status" value="1"/>
</dbReference>
<dbReference type="CDD" id="cd19941">
    <property type="entry name" value="TIL"/>
    <property type="match status" value="1"/>
</dbReference>
<dbReference type="PROSITE" id="PS50184">
    <property type="entry name" value="VWFC_2"/>
    <property type="match status" value="3"/>
</dbReference>
<evidence type="ECO:0008006" key="10">
    <source>
        <dbReference type="Google" id="ProtNLM"/>
    </source>
</evidence>
<proteinExistence type="predicted"/>
<dbReference type="InterPro" id="IPR002919">
    <property type="entry name" value="TIL_dom"/>
</dbReference>
<dbReference type="SMART" id="SM00832">
    <property type="entry name" value="C8"/>
    <property type="match status" value="1"/>
</dbReference>
<feature type="domain" description="VWFC" evidence="6">
    <location>
        <begin position="88"/>
        <end position="147"/>
    </location>
</feature>
<dbReference type="InterPro" id="IPR001007">
    <property type="entry name" value="VWF_dom"/>
</dbReference>
<dbReference type="InterPro" id="IPR052424">
    <property type="entry name" value="Kielin_Chordin-BMP_Reg"/>
</dbReference>
<dbReference type="PANTHER" id="PTHR46698:SF2">
    <property type="entry name" value="KIELIN_CHORDIN-LIKE PROTEIN"/>
    <property type="match status" value="1"/>
</dbReference>
<evidence type="ECO:0000259" key="6">
    <source>
        <dbReference type="PROSITE" id="PS50184"/>
    </source>
</evidence>
<feature type="domain" description="VWFC" evidence="6">
    <location>
        <begin position="28"/>
        <end position="88"/>
    </location>
</feature>
<dbReference type="Pfam" id="PF00093">
    <property type="entry name" value="VWC"/>
    <property type="match status" value="3"/>
</dbReference>
<dbReference type="SMART" id="SM00214">
    <property type="entry name" value="VWC"/>
    <property type="match status" value="3"/>
</dbReference>
<keyword evidence="4" id="KW-0677">Repeat</keyword>
<evidence type="ECO:0000313" key="9">
    <source>
        <dbReference type="Proteomes" id="UP000265020"/>
    </source>
</evidence>
<dbReference type="InterPro" id="IPR014853">
    <property type="entry name" value="VWF/SSPO/ZAN-like_Cys-rich_dom"/>
</dbReference>
<evidence type="ECO:0000256" key="4">
    <source>
        <dbReference type="ARBA" id="ARBA00022737"/>
    </source>
</evidence>
<reference evidence="8" key="2">
    <citation type="submission" date="2025-09" db="UniProtKB">
        <authorList>
            <consortium name="Ensembl"/>
        </authorList>
    </citation>
    <scope>IDENTIFICATION</scope>
</reference>
<evidence type="ECO:0000313" key="8">
    <source>
        <dbReference type="Ensembl" id="ENSCVAP00000003074.1"/>
    </source>
</evidence>
<evidence type="ECO:0000259" key="7">
    <source>
        <dbReference type="PROSITE" id="PS51233"/>
    </source>
</evidence>
<feature type="domain" description="VWFC" evidence="6">
    <location>
        <begin position="147"/>
        <end position="254"/>
    </location>
</feature>
<dbReference type="Pfam" id="PF08742">
    <property type="entry name" value="C8"/>
    <property type="match status" value="1"/>
</dbReference>
<dbReference type="STRING" id="28743.ENSCVAP00000003074"/>
<dbReference type="Gene3D" id="2.10.70.10">
    <property type="entry name" value="Complement Module, domain 1"/>
    <property type="match status" value="1"/>
</dbReference>
<dbReference type="InterPro" id="IPR036084">
    <property type="entry name" value="Ser_inhib-like_sf"/>
</dbReference>